<evidence type="ECO:0000259" key="1">
    <source>
        <dbReference type="Pfam" id="PF12061"/>
    </source>
</evidence>
<proteinExistence type="predicted"/>
<protein>
    <recommendedName>
        <fullName evidence="1">Late blight resistance protein R1A-like N-terminal domain-containing protein</fullName>
    </recommendedName>
</protein>
<evidence type="ECO:0000313" key="3">
    <source>
        <dbReference type="Proteomes" id="UP000824120"/>
    </source>
</evidence>
<reference evidence="2 3" key="1">
    <citation type="submission" date="2020-09" db="EMBL/GenBank/DDBJ databases">
        <title>De no assembly of potato wild relative species, Solanum commersonii.</title>
        <authorList>
            <person name="Cho K."/>
        </authorList>
    </citation>
    <scope>NUCLEOTIDE SEQUENCE [LARGE SCALE GENOMIC DNA]</scope>
    <source>
        <strain evidence="2">LZ3.2</strain>
        <tissue evidence="2">Leaf</tissue>
    </source>
</reference>
<sequence length="316" mass="36974">MPLLIRENDASWRWFLSNSRDAFGQRLEMCIASDKHASIIRQPSESMMKYLILRVMRQINMCILYLMVLHNSTACLHQRICIRVEISIDELPCPHALVLLTIKHTGYEKYCSDYYTRKNLLLTYQFQMDPLPDESTWNTPTHVLEEGFTFARECGMLNISQKMLEICKRINTPPPHNAFAYWKELICKRLCAISIRPDASSDDGFAYWKKVIWKTKQEFRAKYSFPKTLLADNKVDDDTNPKFVMEFIDAVVGNLNVLVKINDPFSLLFVPGPKEQIEQVLKELKLLRFFVCFVSNKCIEPQYQHTTFYINIFANA</sequence>
<keyword evidence="3" id="KW-1185">Reference proteome</keyword>
<dbReference type="Proteomes" id="UP000824120">
    <property type="component" value="Chromosome 9"/>
</dbReference>
<comment type="caution">
    <text evidence="2">The sequence shown here is derived from an EMBL/GenBank/DDBJ whole genome shotgun (WGS) entry which is preliminary data.</text>
</comment>
<dbReference type="EMBL" id="JACXVP010000009">
    <property type="protein sequence ID" value="KAG5587470.1"/>
    <property type="molecule type" value="Genomic_DNA"/>
</dbReference>
<organism evidence="2 3">
    <name type="scientific">Solanum commersonii</name>
    <name type="common">Commerson's wild potato</name>
    <name type="synonym">Commerson's nightshade</name>
    <dbReference type="NCBI Taxonomy" id="4109"/>
    <lineage>
        <taxon>Eukaryota</taxon>
        <taxon>Viridiplantae</taxon>
        <taxon>Streptophyta</taxon>
        <taxon>Embryophyta</taxon>
        <taxon>Tracheophyta</taxon>
        <taxon>Spermatophyta</taxon>
        <taxon>Magnoliopsida</taxon>
        <taxon>eudicotyledons</taxon>
        <taxon>Gunneridae</taxon>
        <taxon>Pentapetalae</taxon>
        <taxon>asterids</taxon>
        <taxon>lamiids</taxon>
        <taxon>Solanales</taxon>
        <taxon>Solanaceae</taxon>
        <taxon>Solanoideae</taxon>
        <taxon>Solaneae</taxon>
        <taxon>Solanum</taxon>
    </lineage>
</organism>
<feature type="domain" description="Late blight resistance protein R1A-like N-terminal" evidence="1">
    <location>
        <begin position="210"/>
        <end position="308"/>
    </location>
</feature>
<evidence type="ECO:0000313" key="2">
    <source>
        <dbReference type="EMBL" id="KAG5587470.1"/>
    </source>
</evidence>
<dbReference type="OrthoDB" id="10447978at2759"/>
<accession>A0A9J5XK27</accession>
<dbReference type="Pfam" id="PF12061">
    <property type="entry name" value="NB-LRR"/>
    <property type="match status" value="1"/>
</dbReference>
<name>A0A9J5XK27_SOLCO</name>
<dbReference type="AlphaFoldDB" id="A0A9J5XK27"/>
<dbReference type="InterPro" id="IPR021929">
    <property type="entry name" value="R1A-like_N"/>
</dbReference>
<gene>
    <name evidence="2" type="ORF">H5410_047904</name>
</gene>